<evidence type="ECO:0000313" key="20">
    <source>
        <dbReference type="EMBL" id="KAJ3612861.1"/>
    </source>
</evidence>
<evidence type="ECO:0000256" key="11">
    <source>
        <dbReference type="ARBA" id="ARBA00023002"/>
    </source>
</evidence>
<sequence>MPAWVIDSYGGNDVLRYTTNASFPIIHYPNEVIVRVHAAGLNPLDVSMRGGYGAASLSMKRDPMNLQQKGSEFPLILGRDVSGVIMECGLDVKYFKEGDEVWAAIPPWKRGSLAEFVVLSANEISHKPKTLSHSDAASLPYVGATAWSALVHTGGLTKENCAKKRILILGGSGGVGTFSIQMLKAWGGHVTVTCSQSAEPLVRGLGADHVVDYTAGPVEVALSTLEKFDMILDNIGGDTESWALGLLKPWSGAKYVTLVTPFLQNTDLLGVADGMMQTSITVVSKVLKHLWKGVHYRWGFFIPNGLALEDISEMIRAVVEAEFPFSQVPQAFQKMQEGHARGKTVVHVAEGWGDNSEH</sequence>
<keyword evidence="12" id="KW-0496">Mitochondrion</keyword>
<keyword evidence="9" id="KW-0524">Neurogenesis</keyword>
<comment type="catalytic activity">
    <reaction evidence="14">
        <text>3-demethylubiquinone-10 + NADPH + 2 H(+) = 3-demethylubiquinol-10 + NADP(+)</text>
        <dbReference type="Rhea" id="RHEA:83247"/>
        <dbReference type="ChEBI" id="CHEBI:15378"/>
        <dbReference type="ChEBI" id="CHEBI:57783"/>
        <dbReference type="ChEBI" id="CHEBI:58349"/>
        <dbReference type="ChEBI" id="CHEBI:64182"/>
        <dbReference type="ChEBI" id="CHEBI:231824"/>
    </reaction>
</comment>
<comment type="catalytic activity">
    <reaction evidence="16">
        <text>3-demethylubiquinone-10 + NADH + 2 H(+) = 3-demethylubiquinol-10 + NAD(+)</text>
        <dbReference type="Rhea" id="RHEA:83243"/>
        <dbReference type="ChEBI" id="CHEBI:15378"/>
        <dbReference type="ChEBI" id="CHEBI:57540"/>
        <dbReference type="ChEBI" id="CHEBI:57945"/>
        <dbReference type="ChEBI" id="CHEBI:64182"/>
        <dbReference type="ChEBI" id="CHEBI:231824"/>
    </reaction>
</comment>
<dbReference type="Gene3D" id="3.90.180.10">
    <property type="entry name" value="Medium-chain alcohol dehydrogenases, catalytic domain"/>
    <property type="match status" value="1"/>
</dbReference>
<keyword evidence="10" id="KW-0809">Transit peptide</keyword>
<evidence type="ECO:0000256" key="2">
    <source>
        <dbReference type="ARBA" id="ARBA00004305"/>
    </source>
</evidence>
<dbReference type="Pfam" id="PF13602">
    <property type="entry name" value="ADH_zinc_N_2"/>
    <property type="match status" value="1"/>
</dbReference>
<evidence type="ECO:0000256" key="10">
    <source>
        <dbReference type="ARBA" id="ARBA00022946"/>
    </source>
</evidence>
<dbReference type="Proteomes" id="UP001148018">
    <property type="component" value="Unassembled WGS sequence"/>
</dbReference>
<evidence type="ECO:0000256" key="1">
    <source>
        <dbReference type="ARBA" id="ARBA00004294"/>
    </source>
</evidence>
<dbReference type="SUPFAM" id="SSF51735">
    <property type="entry name" value="NAD(P)-binding Rossmann-fold domains"/>
    <property type="match status" value="1"/>
</dbReference>
<dbReference type="PANTHER" id="PTHR11695">
    <property type="entry name" value="ALCOHOL DEHYDROGENASE RELATED"/>
    <property type="match status" value="1"/>
</dbReference>
<evidence type="ECO:0000256" key="13">
    <source>
        <dbReference type="ARBA" id="ARBA00023136"/>
    </source>
</evidence>
<accession>A0A9Q0ET55</accession>
<evidence type="ECO:0000256" key="12">
    <source>
        <dbReference type="ARBA" id="ARBA00023128"/>
    </source>
</evidence>
<keyword evidence="13" id="KW-0472">Membrane</keyword>
<dbReference type="GO" id="GO:0006744">
    <property type="term" value="P:ubiquinone biosynthetic process"/>
    <property type="evidence" value="ECO:0007669"/>
    <property type="project" value="UniProtKB-KW"/>
</dbReference>
<dbReference type="EMBL" id="JANIIK010000035">
    <property type="protein sequence ID" value="KAJ3612861.1"/>
    <property type="molecule type" value="Genomic_DNA"/>
</dbReference>
<dbReference type="InterPro" id="IPR013154">
    <property type="entry name" value="ADH-like_N"/>
</dbReference>
<keyword evidence="6" id="KW-0547">Nucleotide-binding</keyword>
<evidence type="ECO:0000256" key="17">
    <source>
        <dbReference type="ARBA" id="ARBA00051220"/>
    </source>
</evidence>
<feature type="domain" description="Enoyl reductase (ER)" evidence="19">
    <location>
        <begin position="10"/>
        <end position="346"/>
    </location>
</feature>
<keyword evidence="7" id="KW-1000">Mitochondrion outer membrane</keyword>
<reference evidence="20" key="1">
    <citation type="submission" date="2022-07" db="EMBL/GenBank/DDBJ databases">
        <title>Chromosome-level genome of Muraenolepis orangiensis.</title>
        <authorList>
            <person name="Kim J."/>
        </authorList>
    </citation>
    <scope>NUCLEOTIDE SEQUENCE</scope>
    <source>
        <strain evidence="20">KU_S4_2022</strain>
        <tissue evidence="20">Muscle</tissue>
    </source>
</reference>
<evidence type="ECO:0000256" key="7">
    <source>
        <dbReference type="ARBA" id="ARBA00022787"/>
    </source>
</evidence>
<evidence type="ECO:0000256" key="3">
    <source>
        <dbReference type="ARBA" id="ARBA00004749"/>
    </source>
</evidence>
<evidence type="ECO:0000256" key="18">
    <source>
        <dbReference type="ARBA" id="ARBA00071154"/>
    </source>
</evidence>
<dbReference type="AlphaFoldDB" id="A0A9Q0ET55"/>
<dbReference type="SUPFAM" id="SSF50129">
    <property type="entry name" value="GroES-like"/>
    <property type="match status" value="1"/>
</dbReference>
<comment type="subcellular location">
    <subcellularLocation>
        <location evidence="2">Mitochondrion matrix</location>
    </subcellularLocation>
    <subcellularLocation>
        <location evidence="1">Mitochondrion outer membrane</location>
    </subcellularLocation>
</comment>
<organism evidence="20 21">
    <name type="scientific">Muraenolepis orangiensis</name>
    <name type="common">Patagonian moray cod</name>
    <dbReference type="NCBI Taxonomy" id="630683"/>
    <lineage>
        <taxon>Eukaryota</taxon>
        <taxon>Metazoa</taxon>
        <taxon>Chordata</taxon>
        <taxon>Craniata</taxon>
        <taxon>Vertebrata</taxon>
        <taxon>Euteleostomi</taxon>
        <taxon>Actinopterygii</taxon>
        <taxon>Neopterygii</taxon>
        <taxon>Teleostei</taxon>
        <taxon>Neoteleostei</taxon>
        <taxon>Acanthomorphata</taxon>
        <taxon>Zeiogadaria</taxon>
        <taxon>Gadariae</taxon>
        <taxon>Gadiformes</taxon>
        <taxon>Muraenolepidoidei</taxon>
        <taxon>Muraenolepididae</taxon>
        <taxon>Muraenolepis</taxon>
    </lineage>
</organism>
<dbReference type="InterPro" id="IPR020843">
    <property type="entry name" value="ER"/>
</dbReference>
<evidence type="ECO:0000256" key="15">
    <source>
        <dbReference type="ARBA" id="ARBA00050566"/>
    </source>
</evidence>
<evidence type="ECO:0000256" key="8">
    <source>
        <dbReference type="ARBA" id="ARBA00022857"/>
    </source>
</evidence>
<dbReference type="PANTHER" id="PTHR11695:SF294">
    <property type="entry name" value="RETICULON-4-INTERACTING PROTEIN 1, MITOCHONDRIAL"/>
    <property type="match status" value="1"/>
</dbReference>
<dbReference type="InterPro" id="IPR036291">
    <property type="entry name" value="NAD(P)-bd_dom_sf"/>
</dbReference>
<dbReference type="SMART" id="SM00829">
    <property type="entry name" value="PKS_ER"/>
    <property type="match status" value="1"/>
</dbReference>
<dbReference type="GO" id="GO:0007399">
    <property type="term" value="P:nervous system development"/>
    <property type="evidence" value="ECO:0007669"/>
    <property type="project" value="UniProtKB-KW"/>
</dbReference>
<evidence type="ECO:0000256" key="5">
    <source>
        <dbReference type="ARBA" id="ARBA00022688"/>
    </source>
</evidence>
<keyword evidence="8" id="KW-0521">NADP</keyword>
<dbReference type="CDD" id="cd08248">
    <property type="entry name" value="RTN4I1"/>
    <property type="match status" value="1"/>
</dbReference>
<keyword evidence="21" id="KW-1185">Reference proteome</keyword>
<keyword evidence="11" id="KW-0560">Oxidoreductase</keyword>
<dbReference type="InterPro" id="IPR011032">
    <property type="entry name" value="GroES-like_sf"/>
</dbReference>
<evidence type="ECO:0000256" key="4">
    <source>
        <dbReference type="ARBA" id="ARBA00010371"/>
    </source>
</evidence>
<dbReference type="Pfam" id="PF08240">
    <property type="entry name" value="ADH_N"/>
    <property type="match status" value="1"/>
</dbReference>
<protein>
    <recommendedName>
        <fullName evidence="18">NAD(P)H oxidoreductase RTN4IP1, mitochondrial</fullName>
    </recommendedName>
</protein>
<proteinExistence type="inferred from homology"/>
<comment type="catalytic activity">
    <reaction evidence="15">
        <text>a 3-demethylubiquinone + NADH + 2 H(+) = a 3-demethylubiquinol + NAD(+)</text>
        <dbReference type="Rhea" id="RHEA:83235"/>
        <dbReference type="Rhea" id="RHEA-COMP:10914"/>
        <dbReference type="Rhea" id="RHEA-COMP:19654"/>
        <dbReference type="ChEBI" id="CHEBI:15378"/>
        <dbReference type="ChEBI" id="CHEBI:57540"/>
        <dbReference type="ChEBI" id="CHEBI:57945"/>
        <dbReference type="ChEBI" id="CHEBI:84422"/>
        <dbReference type="ChEBI" id="CHEBI:231825"/>
    </reaction>
</comment>
<dbReference type="GO" id="GO:0000166">
    <property type="term" value="F:nucleotide binding"/>
    <property type="evidence" value="ECO:0007669"/>
    <property type="project" value="UniProtKB-KW"/>
</dbReference>
<evidence type="ECO:0000256" key="9">
    <source>
        <dbReference type="ARBA" id="ARBA00022902"/>
    </source>
</evidence>
<evidence type="ECO:0000313" key="21">
    <source>
        <dbReference type="Proteomes" id="UP001148018"/>
    </source>
</evidence>
<name>A0A9Q0ET55_9TELE</name>
<evidence type="ECO:0000256" key="16">
    <source>
        <dbReference type="ARBA" id="ARBA00051102"/>
    </source>
</evidence>
<dbReference type="FunFam" id="3.90.180.10:FF:000009">
    <property type="entry name" value="Reticulon-4-interacting protein 1, mitochondrial"/>
    <property type="match status" value="1"/>
</dbReference>
<dbReference type="FunFam" id="3.40.50.720:FF:000147">
    <property type="entry name" value="Reticulon-4-interacting protein 1 homolog, mitochondrial"/>
    <property type="match status" value="1"/>
</dbReference>
<dbReference type="OrthoDB" id="48317at2759"/>
<evidence type="ECO:0000256" key="6">
    <source>
        <dbReference type="ARBA" id="ARBA00022741"/>
    </source>
</evidence>
<dbReference type="GO" id="GO:0005759">
    <property type="term" value="C:mitochondrial matrix"/>
    <property type="evidence" value="ECO:0007669"/>
    <property type="project" value="UniProtKB-SubCell"/>
</dbReference>
<keyword evidence="5" id="KW-0831">Ubiquinone biosynthesis</keyword>
<evidence type="ECO:0000256" key="14">
    <source>
        <dbReference type="ARBA" id="ARBA00050485"/>
    </source>
</evidence>
<dbReference type="GO" id="GO:0016491">
    <property type="term" value="F:oxidoreductase activity"/>
    <property type="evidence" value="ECO:0007669"/>
    <property type="project" value="UniProtKB-KW"/>
</dbReference>
<dbReference type="GO" id="GO:0005741">
    <property type="term" value="C:mitochondrial outer membrane"/>
    <property type="evidence" value="ECO:0007669"/>
    <property type="project" value="UniProtKB-SubCell"/>
</dbReference>
<comment type="caution">
    <text evidence="20">The sequence shown here is derived from an EMBL/GenBank/DDBJ whole genome shotgun (WGS) entry which is preliminary data.</text>
</comment>
<evidence type="ECO:0000259" key="19">
    <source>
        <dbReference type="SMART" id="SM00829"/>
    </source>
</evidence>
<dbReference type="Gene3D" id="3.40.50.720">
    <property type="entry name" value="NAD(P)-binding Rossmann-like Domain"/>
    <property type="match status" value="1"/>
</dbReference>
<comment type="pathway">
    <text evidence="3">Cofactor biosynthesis; ubiquinone biosynthesis.</text>
</comment>
<gene>
    <name evidence="20" type="ORF">NHX12_019118</name>
</gene>
<comment type="similarity">
    <text evidence="4">Belongs to the zinc-containing alcohol dehydrogenase family. Quinone oxidoreductase subfamily.</text>
</comment>
<dbReference type="InterPro" id="IPR050700">
    <property type="entry name" value="YIM1/Zinc_Alcohol_DH_Fams"/>
</dbReference>
<comment type="catalytic activity">
    <reaction evidence="17">
        <text>a 3-demethylubiquinone + NADPH + 2 H(+) = a 3-demethylubiquinol + NADP(+)</text>
        <dbReference type="Rhea" id="RHEA:83239"/>
        <dbReference type="Rhea" id="RHEA-COMP:10914"/>
        <dbReference type="Rhea" id="RHEA-COMP:19654"/>
        <dbReference type="ChEBI" id="CHEBI:15378"/>
        <dbReference type="ChEBI" id="CHEBI:57783"/>
        <dbReference type="ChEBI" id="CHEBI:58349"/>
        <dbReference type="ChEBI" id="CHEBI:84422"/>
        <dbReference type="ChEBI" id="CHEBI:231825"/>
    </reaction>
</comment>
<dbReference type="InterPro" id="IPR037397">
    <property type="entry name" value="RTN4IP1"/>
</dbReference>